<protein>
    <recommendedName>
        <fullName evidence="3">Glycosyltransferase subfamily 4-like N-terminal domain-containing protein</fullName>
    </recommendedName>
</protein>
<evidence type="ECO:0000313" key="2">
    <source>
        <dbReference type="Proteomes" id="UP000316476"/>
    </source>
</evidence>
<evidence type="ECO:0008006" key="3">
    <source>
        <dbReference type="Google" id="ProtNLM"/>
    </source>
</evidence>
<dbReference type="EMBL" id="SJPZ01000006">
    <property type="protein sequence ID" value="TWU59562.1"/>
    <property type="molecule type" value="Genomic_DNA"/>
</dbReference>
<name>A0A5C6FFN9_9PLAN</name>
<dbReference type="Proteomes" id="UP000316476">
    <property type="component" value="Unassembled WGS sequence"/>
</dbReference>
<sequence>MKHVLHITPSLPPTICGVGDYATTVGSRMERVQPGLKCRYLSVGYRSMKQDSGTLSSRFFWNRVESGLELFKRCSFRGPEVKLVLHCSGYGYSPDGAPRWLADAIAKRPVFARDFCIVTFFHELYATGWPWRRAFWHSARQRNVIGDIARASDGLLTNRPESARWLERATARARGTVRYLPVPSNVGEPDELPGFDCRRTQAVIFGGPVVKRPFLRGSNAEKTAKVCQNLGISRLVEIGKPFQIDCKPFAAAGIEVVPRGFLPRDEVSRELLDSRIAFFDYFPDALTKSGILAALSSHGVALCCSSSVSNPVEQLLQLESRTTSMQYLMEPAADVQLAAIQECGLAARRWYAGHSSREHAKLLCAPLVGSNTE</sequence>
<proteinExistence type="predicted"/>
<accession>A0A5C6FFN9</accession>
<dbReference type="AlphaFoldDB" id="A0A5C6FFN9"/>
<gene>
    <name evidence="1" type="ORF">V7x_55530</name>
</gene>
<comment type="caution">
    <text evidence="1">The sequence shown here is derived from an EMBL/GenBank/DDBJ whole genome shotgun (WGS) entry which is preliminary data.</text>
</comment>
<reference evidence="1 2" key="1">
    <citation type="submission" date="2019-02" db="EMBL/GenBank/DDBJ databases">
        <title>Deep-cultivation of Planctomycetes and their phenomic and genomic characterization uncovers novel biology.</title>
        <authorList>
            <person name="Wiegand S."/>
            <person name="Jogler M."/>
            <person name="Boedeker C."/>
            <person name="Pinto D."/>
            <person name="Vollmers J."/>
            <person name="Rivas-Marin E."/>
            <person name="Kohn T."/>
            <person name="Peeters S.H."/>
            <person name="Heuer A."/>
            <person name="Rast P."/>
            <person name="Oberbeckmann S."/>
            <person name="Bunk B."/>
            <person name="Jeske O."/>
            <person name="Meyerdierks A."/>
            <person name="Storesund J.E."/>
            <person name="Kallscheuer N."/>
            <person name="Luecker S."/>
            <person name="Lage O.M."/>
            <person name="Pohl T."/>
            <person name="Merkel B.J."/>
            <person name="Hornburger P."/>
            <person name="Mueller R.-W."/>
            <person name="Bruemmer F."/>
            <person name="Labrenz M."/>
            <person name="Spormann A.M."/>
            <person name="Op Den Camp H."/>
            <person name="Overmann J."/>
            <person name="Amann R."/>
            <person name="Jetten M.S.M."/>
            <person name="Mascher T."/>
            <person name="Medema M.H."/>
            <person name="Devos D.P."/>
            <person name="Kaster A.-K."/>
            <person name="Ovreas L."/>
            <person name="Rohde M."/>
            <person name="Galperin M.Y."/>
            <person name="Jogler C."/>
        </authorList>
    </citation>
    <scope>NUCLEOTIDE SEQUENCE [LARGE SCALE GENOMIC DNA]</scope>
    <source>
        <strain evidence="1 2">V7</strain>
    </source>
</reference>
<organism evidence="1 2">
    <name type="scientific">Crateriforma conspicua</name>
    <dbReference type="NCBI Taxonomy" id="2527996"/>
    <lineage>
        <taxon>Bacteria</taxon>
        <taxon>Pseudomonadati</taxon>
        <taxon>Planctomycetota</taxon>
        <taxon>Planctomycetia</taxon>
        <taxon>Planctomycetales</taxon>
        <taxon>Planctomycetaceae</taxon>
        <taxon>Crateriforma</taxon>
    </lineage>
</organism>
<evidence type="ECO:0000313" key="1">
    <source>
        <dbReference type="EMBL" id="TWU59562.1"/>
    </source>
</evidence>